<dbReference type="PANTHER" id="PTHR45865:SF1">
    <property type="entry name" value="E3 UBIQUITIN-PROTEIN LIGASE SHPRH"/>
    <property type="match status" value="1"/>
</dbReference>
<dbReference type="PROSITE" id="PS00518">
    <property type="entry name" value="ZF_RING_1"/>
    <property type="match status" value="1"/>
</dbReference>
<feature type="compositionally biased region" description="Basic and acidic residues" evidence="8">
    <location>
        <begin position="1363"/>
        <end position="1377"/>
    </location>
</feature>
<keyword evidence="5" id="KW-0862">Zinc</keyword>
<evidence type="ECO:0000313" key="11">
    <source>
        <dbReference type="EMBL" id="KAF4120181.1"/>
    </source>
</evidence>
<dbReference type="InterPro" id="IPR052583">
    <property type="entry name" value="ATP-helicase/E3_Ub-Ligase"/>
</dbReference>
<evidence type="ECO:0000256" key="5">
    <source>
        <dbReference type="ARBA" id="ARBA00022833"/>
    </source>
</evidence>
<dbReference type="EMBL" id="JAANYQ010000018">
    <property type="protein sequence ID" value="KAF4120181.1"/>
    <property type="molecule type" value="Genomic_DNA"/>
</dbReference>
<dbReference type="GO" id="GO:0008270">
    <property type="term" value="F:zinc ion binding"/>
    <property type="evidence" value="ECO:0007669"/>
    <property type="project" value="UniProtKB-KW"/>
</dbReference>
<accession>A0A9P5D184</accession>
<evidence type="ECO:0000256" key="3">
    <source>
        <dbReference type="ARBA" id="ARBA00022771"/>
    </source>
</evidence>
<proteinExistence type="predicted"/>
<dbReference type="Gene3D" id="3.40.50.10810">
    <property type="entry name" value="Tandem AAA-ATPase domain"/>
    <property type="match status" value="1"/>
</dbReference>
<dbReference type="GO" id="GO:0005524">
    <property type="term" value="F:ATP binding"/>
    <property type="evidence" value="ECO:0007669"/>
    <property type="project" value="InterPro"/>
</dbReference>
<feature type="region of interest" description="Disordered" evidence="8">
    <location>
        <begin position="1148"/>
        <end position="1180"/>
    </location>
</feature>
<keyword evidence="12" id="KW-1185">Reference proteome</keyword>
<dbReference type="InterPro" id="IPR049730">
    <property type="entry name" value="SNF2/RAD54-like_C"/>
</dbReference>
<organism evidence="11 12">
    <name type="scientific">Geosmithia morbida</name>
    <dbReference type="NCBI Taxonomy" id="1094350"/>
    <lineage>
        <taxon>Eukaryota</taxon>
        <taxon>Fungi</taxon>
        <taxon>Dikarya</taxon>
        <taxon>Ascomycota</taxon>
        <taxon>Pezizomycotina</taxon>
        <taxon>Sordariomycetes</taxon>
        <taxon>Hypocreomycetidae</taxon>
        <taxon>Hypocreales</taxon>
        <taxon>Bionectriaceae</taxon>
        <taxon>Geosmithia</taxon>
    </lineage>
</organism>
<evidence type="ECO:0000256" key="8">
    <source>
        <dbReference type="SAM" id="MobiDB-lite"/>
    </source>
</evidence>
<feature type="region of interest" description="Disordered" evidence="8">
    <location>
        <begin position="27"/>
        <end position="49"/>
    </location>
</feature>
<keyword evidence="1" id="KW-0479">Metal-binding</keyword>
<dbReference type="InterPro" id="IPR059033">
    <property type="entry name" value="C144_05_dom"/>
</dbReference>
<dbReference type="Pfam" id="PF26021">
    <property type="entry name" value="Ferritin_C144_05"/>
    <property type="match status" value="1"/>
</dbReference>
<dbReference type="SMART" id="SM00487">
    <property type="entry name" value="DEXDc"/>
    <property type="match status" value="1"/>
</dbReference>
<dbReference type="InterPro" id="IPR014001">
    <property type="entry name" value="Helicase_ATP-bd"/>
</dbReference>
<dbReference type="Gene3D" id="3.30.40.10">
    <property type="entry name" value="Zinc/RING finger domain, C3HC4 (zinc finger)"/>
    <property type="match status" value="1"/>
</dbReference>
<dbReference type="GO" id="GO:0061630">
    <property type="term" value="F:ubiquitin protein ligase activity"/>
    <property type="evidence" value="ECO:0007669"/>
    <property type="project" value="TreeGrafter"/>
</dbReference>
<dbReference type="RefSeq" id="XP_035318833.1">
    <property type="nucleotide sequence ID" value="XM_035465284.1"/>
</dbReference>
<protein>
    <submittedName>
        <fullName evidence="11">E3 ubiquitin-protein ligase SHPRH</fullName>
    </submittedName>
</protein>
<evidence type="ECO:0000256" key="7">
    <source>
        <dbReference type="PROSITE-ProRule" id="PRU00175"/>
    </source>
</evidence>
<evidence type="ECO:0000256" key="2">
    <source>
        <dbReference type="ARBA" id="ARBA00022741"/>
    </source>
</evidence>
<keyword evidence="6" id="KW-0067">ATP-binding</keyword>
<evidence type="ECO:0000313" key="12">
    <source>
        <dbReference type="Proteomes" id="UP000749293"/>
    </source>
</evidence>
<keyword evidence="2" id="KW-0547">Nucleotide-binding</keyword>
<sequence length="1442" mass="162634">MAFRLRPQPVDIHDTLPCEIIDHITSLPTSEPGHAASDEHSSKRRKLDPERSRFCIATGALSFQRRLPSPESTPRVVERSGVGTYVRAFLEDQDLYLTLRPVLSGDRYFKFKIPLLSQHISDDARKILSIDTPVQTSSPGTVLTNVDVVMELKGTLASIHLDFQLFWSITLSPWDGFGNNEGYKRTGSVIDTFYPISDAPTAARSPMDFYESAFIPDKQDSLPLSIDIPDMDATLFPYQKRSLQWMLRREGVQWTGSDIESLPGEMPAPLSESSRIVQDSTGRDLILNDVFHTVSENDEPFKQVERSVRGGILAEEMGLGKTLEVLGLILLHRHEHVEMNRSTPGLISTGATLIVAPESLRQQWMSEISRHTPDLRLEFYQGCKREGGQGDAVARRLAQCDVVVTTYKVLSSEIHFAKDEPERSRRRERKYERPKSPLVQIMWWRLCLDEAQMIENGFSQAATVARTIPRFNAWGITGTPVKDDVKDLYGLLAFLQYEPLCSAPLLWQSLINGHKPIFQKLFNTISLRHTKALVRDEITLPPQRRFSISVPFSAVEEQHYQSLYKEMTEACGVDGEGNPVVDEWNPDEYAEIMRVWLDRLRQTALHPEVGAYSRRILGQNRTRPMRTVEEVLDAMIEQSENAIKVDYRMLLSHKLTRGQLFENSPRVKEAAMIWEAVRKETGRMVADARAELKAALGDKRANGAGSSALDRVENSGGSDDDEGPGLQGRIAELRRKLRPPLELHHKAVFFCANAVFQIRDNKDMTEPDSDEFHRLKKLEEEGYDEAKKIRREILRETHRKATQLMNQITRKANGQSFTEVSELVVKAERGIESGRIIDSLEMLYGSLNDQANVIDEWREHVVQLLLKPLLDEEEDVETTGEEMGDSAKIQEELIIYSQVLRVAVADRQDAMTGQTNELANHEAQVSIRMAKNDEGPMPEKLLELFTLRDKIKPQLGPLSMRGAISELRSLVMRLRNEPSQTDRVRMELSLASKLLSETQAALSEQLKASASLESEIESFRATVNARLEYYRQLQSVSDSVLPYEGPKTEETATKMAKNEEDLERKLAAAQAKHRYLIHLKEAGSKTNEPRICVICQMPFEMGVLTICGHQFCKECMMTWYKAHRNCPICKRHLSVSQLHDITMKPQELRLHGDETTRGENDSSDGGGVAQGDSRDDGDGITKKTMIYSTFNAEKLAEIKNIELEGPSYTTKVDTLVRHLLWLREVDPGAKSIVFSQYKGFLSVLATAFRRFRIGFASIDTHGGTTRFKEDPSVEVFLLHARAHSSGLNLVAANNVFLCEPLVNTALELQAIARVDRIGQQHETTVWLYVTSGTVEESIYNLGVKRRMEHMRRTQSNGTKSKSRSKDKGKGKGKDPRSRGSTPELLDANLEAANTLELEQATLSKLMSKDRSAGEMVDKGDLWECLFGHVGGSINGKSSAKKH</sequence>
<keyword evidence="3 7" id="KW-0863">Zinc-finger</keyword>
<dbReference type="InterPro" id="IPR013083">
    <property type="entry name" value="Znf_RING/FYVE/PHD"/>
</dbReference>
<feature type="domain" description="RING-type" evidence="9">
    <location>
        <begin position="1092"/>
        <end position="1130"/>
    </location>
</feature>
<feature type="compositionally biased region" description="Basic and acidic residues" evidence="8">
    <location>
        <begin position="1148"/>
        <end position="1160"/>
    </location>
</feature>
<dbReference type="SMART" id="SM00184">
    <property type="entry name" value="RING"/>
    <property type="match status" value="1"/>
</dbReference>
<dbReference type="SUPFAM" id="SSF57850">
    <property type="entry name" value="RING/U-box"/>
    <property type="match status" value="1"/>
</dbReference>
<dbReference type="InterPro" id="IPR001841">
    <property type="entry name" value="Znf_RING"/>
</dbReference>
<dbReference type="InterPro" id="IPR000330">
    <property type="entry name" value="SNF2_N"/>
</dbReference>
<feature type="region of interest" description="Disordered" evidence="8">
    <location>
        <begin position="703"/>
        <end position="726"/>
    </location>
</feature>
<dbReference type="Pfam" id="PF00176">
    <property type="entry name" value="SNF2-rel_dom"/>
    <property type="match status" value="1"/>
</dbReference>
<dbReference type="GO" id="GO:0006974">
    <property type="term" value="P:DNA damage response"/>
    <property type="evidence" value="ECO:0007669"/>
    <property type="project" value="TreeGrafter"/>
</dbReference>
<dbReference type="Pfam" id="PF13639">
    <property type="entry name" value="zf-RING_2"/>
    <property type="match status" value="1"/>
</dbReference>
<reference evidence="11" key="1">
    <citation type="submission" date="2020-03" db="EMBL/GenBank/DDBJ databases">
        <title>Site-based positive gene gene selection in Geosmithia morbida across the United States reveals a broad range of putative effectors and factors for local host and environmental adapation.</title>
        <authorList>
            <person name="Onufrak A."/>
            <person name="Murdoch R.W."/>
            <person name="Gazis R."/>
            <person name="Huff M."/>
            <person name="Staton M."/>
            <person name="Klingeman W."/>
            <person name="Hadziabdic D."/>
        </authorList>
    </citation>
    <scope>NUCLEOTIDE SEQUENCE</scope>
    <source>
        <strain evidence="11">1262</strain>
    </source>
</reference>
<gene>
    <name evidence="11" type="ORF">GMORB2_3308</name>
</gene>
<dbReference type="CDD" id="cd18793">
    <property type="entry name" value="SF2_C_SNF"/>
    <property type="match status" value="1"/>
</dbReference>
<dbReference type="InterPro" id="IPR038718">
    <property type="entry name" value="SNF2-like_sf"/>
</dbReference>
<dbReference type="PROSITE" id="PS50089">
    <property type="entry name" value="ZF_RING_2"/>
    <property type="match status" value="1"/>
</dbReference>
<dbReference type="GeneID" id="55969536"/>
<dbReference type="PROSITE" id="PS51192">
    <property type="entry name" value="HELICASE_ATP_BIND_1"/>
    <property type="match status" value="1"/>
</dbReference>
<evidence type="ECO:0000256" key="6">
    <source>
        <dbReference type="ARBA" id="ARBA00022840"/>
    </source>
</evidence>
<evidence type="ECO:0000259" key="9">
    <source>
        <dbReference type="PROSITE" id="PS50089"/>
    </source>
</evidence>
<evidence type="ECO:0000256" key="1">
    <source>
        <dbReference type="ARBA" id="ARBA00022723"/>
    </source>
</evidence>
<dbReference type="OrthoDB" id="5330228at2759"/>
<dbReference type="CDD" id="cd18070">
    <property type="entry name" value="DEXQc_SHPRH"/>
    <property type="match status" value="1"/>
</dbReference>
<dbReference type="PANTHER" id="PTHR45865">
    <property type="entry name" value="E3 UBIQUITIN-PROTEIN LIGASE SHPRH FAMILY MEMBER"/>
    <property type="match status" value="1"/>
</dbReference>
<dbReference type="InterPro" id="IPR027417">
    <property type="entry name" value="P-loop_NTPase"/>
</dbReference>
<feature type="compositionally biased region" description="Basic and acidic residues" evidence="8">
    <location>
        <begin position="36"/>
        <end position="49"/>
    </location>
</feature>
<dbReference type="SUPFAM" id="SSF52540">
    <property type="entry name" value="P-loop containing nucleoside triphosphate hydrolases"/>
    <property type="match status" value="2"/>
</dbReference>
<evidence type="ECO:0000259" key="10">
    <source>
        <dbReference type="PROSITE" id="PS51192"/>
    </source>
</evidence>
<dbReference type="GO" id="GO:0005634">
    <property type="term" value="C:nucleus"/>
    <property type="evidence" value="ECO:0007669"/>
    <property type="project" value="TreeGrafter"/>
</dbReference>
<dbReference type="GO" id="GO:0000209">
    <property type="term" value="P:protein polyubiquitination"/>
    <property type="evidence" value="ECO:0007669"/>
    <property type="project" value="TreeGrafter"/>
</dbReference>
<dbReference type="Gene3D" id="3.40.50.300">
    <property type="entry name" value="P-loop containing nucleotide triphosphate hydrolases"/>
    <property type="match status" value="1"/>
</dbReference>
<dbReference type="Proteomes" id="UP000749293">
    <property type="component" value="Unassembled WGS sequence"/>
</dbReference>
<comment type="caution">
    <text evidence="11">The sequence shown here is derived from an EMBL/GenBank/DDBJ whole genome shotgun (WGS) entry which is preliminary data.</text>
</comment>
<dbReference type="GO" id="GO:0016787">
    <property type="term" value="F:hydrolase activity"/>
    <property type="evidence" value="ECO:0007669"/>
    <property type="project" value="UniProtKB-KW"/>
</dbReference>
<evidence type="ECO:0000256" key="4">
    <source>
        <dbReference type="ARBA" id="ARBA00022801"/>
    </source>
</evidence>
<keyword evidence="4" id="KW-0378">Hydrolase</keyword>
<name>A0A9P5D184_9HYPO</name>
<dbReference type="InterPro" id="IPR017907">
    <property type="entry name" value="Znf_RING_CS"/>
</dbReference>
<feature type="region of interest" description="Disordered" evidence="8">
    <location>
        <begin position="1345"/>
        <end position="1383"/>
    </location>
</feature>
<feature type="domain" description="Helicase ATP-binding" evidence="10">
    <location>
        <begin position="302"/>
        <end position="498"/>
    </location>
</feature>